<evidence type="ECO:0000313" key="1">
    <source>
        <dbReference type="EMBL" id="ORE23192.1"/>
    </source>
</evidence>
<proteinExistence type="predicted"/>
<sequence>MLMSEATLEAPFIHPFLQTMFSSTIPLKMAHCCNLICNDSLATRRIRPDYAIDVYNQAPHVACFSIVSFVPSNSLKTIRNECPELFPVKKT</sequence>
<accession>A0A1X0SFX0</accession>
<dbReference type="AlphaFoldDB" id="A0A1X0SFX0"/>
<dbReference type="Proteomes" id="UP000242381">
    <property type="component" value="Unassembled WGS sequence"/>
</dbReference>
<protein>
    <submittedName>
        <fullName evidence="1">Uncharacterized protein</fullName>
    </submittedName>
</protein>
<name>A0A1X0SFX0_RHIZD</name>
<reference evidence="1 2" key="1">
    <citation type="journal article" date="2016" name="Proc. Natl. Acad. Sci. U.S.A.">
        <title>Lipid metabolic changes in an early divergent fungus govern the establishment of a mutualistic symbiosis with endobacteria.</title>
        <authorList>
            <person name="Lastovetsky O.A."/>
            <person name="Gaspar M.L."/>
            <person name="Mondo S.J."/>
            <person name="LaButti K.M."/>
            <person name="Sandor L."/>
            <person name="Grigoriev I.V."/>
            <person name="Henry S.A."/>
            <person name="Pawlowska T.E."/>
        </authorList>
    </citation>
    <scope>NUCLEOTIDE SEQUENCE [LARGE SCALE GENOMIC DNA]</scope>
    <source>
        <strain evidence="1 2">ATCC 11559</strain>
    </source>
</reference>
<gene>
    <name evidence="1" type="ORF">BCV71DRAFT_259655</name>
</gene>
<evidence type="ECO:0000313" key="2">
    <source>
        <dbReference type="Proteomes" id="UP000242381"/>
    </source>
</evidence>
<organism evidence="1 2">
    <name type="scientific">Rhizopus microsporus</name>
    <dbReference type="NCBI Taxonomy" id="58291"/>
    <lineage>
        <taxon>Eukaryota</taxon>
        <taxon>Fungi</taxon>
        <taxon>Fungi incertae sedis</taxon>
        <taxon>Mucoromycota</taxon>
        <taxon>Mucoromycotina</taxon>
        <taxon>Mucoromycetes</taxon>
        <taxon>Mucorales</taxon>
        <taxon>Mucorineae</taxon>
        <taxon>Rhizopodaceae</taxon>
        <taxon>Rhizopus</taxon>
    </lineage>
</organism>
<dbReference type="EMBL" id="KV921260">
    <property type="protein sequence ID" value="ORE23192.1"/>
    <property type="molecule type" value="Genomic_DNA"/>
</dbReference>